<comment type="caution">
    <text evidence="3">The sequence shown here is derived from an EMBL/GenBank/DDBJ whole genome shotgun (WGS) entry which is preliminary data.</text>
</comment>
<accession>A0A6B1DSA3</accession>
<dbReference type="InterPro" id="IPR027417">
    <property type="entry name" value="P-loop_NTPase"/>
</dbReference>
<organism evidence="3">
    <name type="scientific">Caldilineaceae bacterium SB0662_bin_9</name>
    <dbReference type="NCBI Taxonomy" id="2605258"/>
    <lineage>
        <taxon>Bacteria</taxon>
        <taxon>Bacillati</taxon>
        <taxon>Chloroflexota</taxon>
        <taxon>Caldilineae</taxon>
        <taxon>Caldilineales</taxon>
        <taxon>Caldilineaceae</taxon>
    </lineage>
</organism>
<protein>
    <submittedName>
        <fullName evidence="3">DEAD/DEAH box helicase</fullName>
    </submittedName>
</protein>
<dbReference type="AlphaFoldDB" id="A0A6B1DSA3"/>
<keyword evidence="3" id="KW-0378">Hydrolase</keyword>
<feature type="domain" description="Helicase/UvrB N-terminal" evidence="1">
    <location>
        <begin position="166"/>
        <end position="297"/>
    </location>
</feature>
<dbReference type="PANTHER" id="PTHR47396">
    <property type="entry name" value="TYPE I RESTRICTION ENZYME ECOKI R PROTEIN"/>
    <property type="match status" value="1"/>
</dbReference>
<sequence length="312" mass="35103">MPRFDEALTILRDRATDYAGMGRSFERLIKTALTQDPGILGDRFEQVWLWGEWPERDGPDTGIDLVAKEREGGYCAIQCKFFDPHRPVPKKAIDSFIAASEPLRYTSRLIVNTGGDIRGNTLRQLQASPKPCRVLQTPDLDSWDVDWLRFVDDPEALEFAEREPYTPHPYQQEAIDKVCEGFADHDRGQLILPCGTGKTAVTLWIAERLVGKGGRVLYLVPSIALMAQTMREWSEQKELSLRYLGICSDTRAGRNDEDASLLELDYPVTTDPAKIRAGLTQERPEAMTVVFCTYQSLPLVADAQVKGRRAGL</sequence>
<keyword evidence="3" id="KW-0067">ATP-binding</keyword>
<evidence type="ECO:0000259" key="2">
    <source>
        <dbReference type="Pfam" id="PF13156"/>
    </source>
</evidence>
<name>A0A6B1DSA3_9CHLR</name>
<dbReference type="EMBL" id="VXPY01000032">
    <property type="protein sequence ID" value="MYD89695.1"/>
    <property type="molecule type" value="Genomic_DNA"/>
</dbReference>
<dbReference type="Pfam" id="PF04851">
    <property type="entry name" value="ResIII"/>
    <property type="match status" value="1"/>
</dbReference>
<dbReference type="InterPro" id="IPR011335">
    <property type="entry name" value="Restrct_endonuc-II-like"/>
</dbReference>
<evidence type="ECO:0000259" key="1">
    <source>
        <dbReference type="Pfam" id="PF04851"/>
    </source>
</evidence>
<keyword evidence="3" id="KW-0547">Nucleotide-binding</keyword>
<keyword evidence="3" id="KW-0347">Helicase</keyword>
<proteinExistence type="predicted"/>
<dbReference type="GO" id="GO:0005524">
    <property type="term" value="F:ATP binding"/>
    <property type="evidence" value="ECO:0007669"/>
    <property type="project" value="InterPro"/>
</dbReference>
<dbReference type="Gene3D" id="3.40.50.300">
    <property type="entry name" value="P-loop containing nucleotide triphosphate hydrolases"/>
    <property type="match status" value="1"/>
</dbReference>
<gene>
    <name evidence="3" type="ORF">F4Y08_05060</name>
</gene>
<dbReference type="GO" id="GO:0016787">
    <property type="term" value="F:hydrolase activity"/>
    <property type="evidence" value="ECO:0007669"/>
    <property type="project" value="InterPro"/>
</dbReference>
<dbReference type="SUPFAM" id="SSF52980">
    <property type="entry name" value="Restriction endonuclease-like"/>
    <property type="match status" value="1"/>
</dbReference>
<reference evidence="3" key="1">
    <citation type="submission" date="2019-09" db="EMBL/GenBank/DDBJ databases">
        <title>Characterisation of the sponge microbiome using genome-centric metagenomics.</title>
        <authorList>
            <person name="Engelberts J.P."/>
            <person name="Robbins S.J."/>
            <person name="De Goeij J.M."/>
            <person name="Aranda M."/>
            <person name="Bell S.C."/>
            <person name="Webster N.S."/>
        </authorList>
    </citation>
    <scope>NUCLEOTIDE SEQUENCE</scope>
    <source>
        <strain evidence="3">SB0662_bin_9</strain>
    </source>
</reference>
<dbReference type="InterPro" id="IPR050742">
    <property type="entry name" value="Helicase_Restrict-Modif_Enz"/>
</dbReference>
<evidence type="ECO:0000313" key="3">
    <source>
        <dbReference type="EMBL" id="MYD89695.1"/>
    </source>
</evidence>
<dbReference type="GO" id="GO:0003677">
    <property type="term" value="F:DNA binding"/>
    <property type="evidence" value="ECO:0007669"/>
    <property type="project" value="InterPro"/>
</dbReference>
<dbReference type="SUPFAM" id="SSF52540">
    <property type="entry name" value="P-loop containing nucleoside triphosphate hydrolases"/>
    <property type="match status" value="1"/>
</dbReference>
<dbReference type="GO" id="GO:0004386">
    <property type="term" value="F:helicase activity"/>
    <property type="evidence" value="ECO:0007669"/>
    <property type="project" value="UniProtKB-KW"/>
</dbReference>
<dbReference type="GO" id="GO:0005829">
    <property type="term" value="C:cytosol"/>
    <property type="evidence" value="ECO:0007669"/>
    <property type="project" value="TreeGrafter"/>
</dbReference>
<feature type="domain" description="Mrr-like" evidence="2">
    <location>
        <begin position="40"/>
        <end position="150"/>
    </location>
</feature>
<dbReference type="Pfam" id="PF13156">
    <property type="entry name" value="Mrr_cat_2"/>
    <property type="match status" value="1"/>
</dbReference>
<dbReference type="InterPro" id="IPR006935">
    <property type="entry name" value="Helicase/UvrB_N"/>
</dbReference>
<dbReference type="InterPro" id="IPR039442">
    <property type="entry name" value="Mrr-like_dom"/>
</dbReference>
<dbReference type="PANTHER" id="PTHR47396:SF1">
    <property type="entry name" value="ATP-DEPENDENT HELICASE IRC3-RELATED"/>
    <property type="match status" value="1"/>
</dbReference>